<keyword evidence="5" id="KW-1185">Reference proteome</keyword>
<gene>
    <name evidence="4" type="ORF">G1H19_07400</name>
</gene>
<accession>A0A7K3WBS1</accession>
<dbReference type="Proteomes" id="UP000470470">
    <property type="component" value="Unassembled WGS sequence"/>
</dbReference>
<dbReference type="EMBL" id="JAAGWK010000010">
    <property type="protein sequence ID" value="NEL53824.1"/>
    <property type="molecule type" value="Genomic_DNA"/>
</dbReference>
<dbReference type="Pfam" id="PF22905">
    <property type="entry name" value="Hydro_N_hd"/>
    <property type="match status" value="1"/>
</dbReference>
<evidence type="ECO:0000256" key="1">
    <source>
        <dbReference type="SAM" id="MobiDB-lite"/>
    </source>
</evidence>
<dbReference type="Pfam" id="PF23275">
    <property type="entry name" value="TPR_23"/>
    <property type="match status" value="1"/>
</dbReference>
<feature type="compositionally biased region" description="Low complexity" evidence="1">
    <location>
        <begin position="847"/>
        <end position="859"/>
    </location>
</feature>
<feature type="domain" description="Predicted hydrolase N-terminal" evidence="2">
    <location>
        <begin position="5"/>
        <end position="188"/>
    </location>
</feature>
<evidence type="ECO:0000259" key="2">
    <source>
        <dbReference type="Pfam" id="PF22905"/>
    </source>
</evidence>
<feature type="region of interest" description="Disordered" evidence="1">
    <location>
        <begin position="820"/>
        <end position="859"/>
    </location>
</feature>
<feature type="domain" description="TPR repeat" evidence="3">
    <location>
        <begin position="309"/>
        <end position="541"/>
    </location>
</feature>
<organism evidence="4 5">
    <name type="scientific">Goekera deserti</name>
    <dbReference type="NCBI Taxonomy" id="2497753"/>
    <lineage>
        <taxon>Bacteria</taxon>
        <taxon>Bacillati</taxon>
        <taxon>Actinomycetota</taxon>
        <taxon>Actinomycetes</taxon>
        <taxon>Geodermatophilales</taxon>
        <taxon>Geodermatophilaceae</taxon>
        <taxon>Goekera</taxon>
    </lineage>
</organism>
<dbReference type="AlphaFoldDB" id="A0A7K3WBS1"/>
<dbReference type="InterPro" id="IPR054469">
    <property type="entry name" value="Pred_hydrolase_N"/>
</dbReference>
<protein>
    <submittedName>
        <fullName evidence="4">Uncharacterized protein</fullName>
    </submittedName>
</protein>
<dbReference type="RefSeq" id="WP_152729773.1">
    <property type="nucleotide sequence ID" value="NZ_JAABOZ010000002.1"/>
</dbReference>
<comment type="caution">
    <text evidence="4">The sequence shown here is derived from an EMBL/GenBank/DDBJ whole genome shotgun (WGS) entry which is preliminary data.</text>
</comment>
<dbReference type="InterPro" id="IPR057037">
    <property type="entry name" value="TPR_rep_actino"/>
</dbReference>
<name>A0A7K3WBS1_9ACTN</name>
<reference evidence="4 5" key="1">
    <citation type="submission" date="2020-02" db="EMBL/GenBank/DDBJ databases">
        <title>The whole genome sequence of CPCC 205119.</title>
        <authorList>
            <person name="Jiang Z."/>
        </authorList>
    </citation>
    <scope>NUCLEOTIDE SEQUENCE [LARGE SCALE GENOMIC DNA]</scope>
    <source>
        <strain evidence="4 5">CPCC 205119</strain>
    </source>
</reference>
<evidence type="ECO:0000313" key="5">
    <source>
        <dbReference type="Proteomes" id="UP000470470"/>
    </source>
</evidence>
<proteinExistence type="predicted"/>
<evidence type="ECO:0000259" key="3">
    <source>
        <dbReference type="Pfam" id="PF23275"/>
    </source>
</evidence>
<sequence>MPQLFTQASLAAQAGVDPWALRDLLTSGDPAEIITLAQAFYTAAGEVDDAAATQARAQQYVADGYVVDGSSPIDASAQATAFRDGMGASSAALDSIAGLLVTISDSLAASTATAVDRVVALEGTLSTVVADLNARIARLPAEDVAANRPAMEDSAVSTAVQAVEDAGGAVQTVVDGYEHLLADSLRRLADLGYIPPDALDEGPGDLDPSAADGAADAATTLEALTAPDAATGLAQYDAATQYVDLLNRRYAATGQLSDAEFAYLSAYYDATAPHFGEIDAWLQSGPVRDALALPPSLPLAEQDAARTAAVETRAAVLADGLLHLSAAAEQTDDAGDPRAGYDDRGRPASGFAALPASVREILTSDIGEHLPSPQTPDAPDAPLLLRASWVDGHWVVANLERNSGFTALLDHASPDVTGGDAFSRQLAQSAVSWKQDLNAVQLNTENWLSGAHRADVTVFYSDEPGATGFSDRAVAFGFPPDLDPEHLDLGLSDAGSSDGLSVAARNPAVVASLLAGEHDGGDFRHAVIGLDWQDGEGAGDLIVAGTTPGVPGSDRAALAVVQDVGSDSLSLASTVNGSVATALTVVGVQRLEALSHAGEGVETSGINRVYPLAGGPVDGLELSDHDAANYLKFVALTGPERYGLLHAAALEQGAQWIAAYGSDGAHRASVLAGSVQAAGFSAAIDQASAAQSKDADAFVAAVRSEQEQASRHLLTTIGLQTVGAFIDVASLGAADNVGTVLDALGTVHGIVSDGVGDVQEATGEDPYEDAMSGVLEWGEFSVNGYRTSAGVDAGTTADQQWMATRAAGVTGAPDVVTAGLVDGDGMPTRDSGGLAQPDGSRAPATESGSPVGPVPDDVDPRAVADQLLDATYGPYLGSWGDAGIDTVVAAPPTDRYTSWSDHEQLSAIRTGSNQVYEWRTDDILVGYLIDPVRVDSVLKDLKSEKPSWDAGRAR</sequence>
<evidence type="ECO:0000313" key="4">
    <source>
        <dbReference type="EMBL" id="NEL53824.1"/>
    </source>
</evidence>